<dbReference type="GeneID" id="92028885"/>
<dbReference type="EMBL" id="JBBPEH010000007">
    <property type="protein sequence ID" value="KAK7536190.1"/>
    <property type="molecule type" value="Genomic_DNA"/>
</dbReference>
<keyword evidence="2" id="KW-1185">Reference proteome</keyword>
<comment type="caution">
    <text evidence="1">The sequence shown here is derived from an EMBL/GenBank/DDBJ whole genome shotgun (WGS) entry which is preliminary data.</text>
</comment>
<proteinExistence type="predicted"/>
<dbReference type="Proteomes" id="UP001360953">
    <property type="component" value="Unassembled WGS sequence"/>
</dbReference>
<dbReference type="RefSeq" id="XP_066654606.1">
    <property type="nucleotide sequence ID" value="XM_066795979.1"/>
</dbReference>
<accession>A0ABR1LQA4</accession>
<protein>
    <submittedName>
        <fullName evidence="1">Uncharacterized protein</fullName>
    </submittedName>
</protein>
<evidence type="ECO:0000313" key="2">
    <source>
        <dbReference type="Proteomes" id="UP001360953"/>
    </source>
</evidence>
<name>A0ABR1LQA4_9PEZI</name>
<gene>
    <name evidence="1" type="ORF">J3D65DRAFT_407241</name>
</gene>
<reference evidence="1 2" key="1">
    <citation type="submission" date="2024-04" db="EMBL/GenBank/DDBJ databases">
        <title>Phyllosticta paracitricarpa is synonymous to the EU quarantine fungus P. citricarpa based on phylogenomic analyses.</title>
        <authorList>
            <consortium name="Lawrence Berkeley National Laboratory"/>
            <person name="Van ingen-buijs V.A."/>
            <person name="Van westerhoven A.C."/>
            <person name="Haridas S."/>
            <person name="Skiadas P."/>
            <person name="Martin F."/>
            <person name="Groenewald J.Z."/>
            <person name="Crous P.W."/>
            <person name="Seidl M.F."/>
        </authorList>
    </citation>
    <scope>NUCLEOTIDE SEQUENCE [LARGE SCALE GENOMIC DNA]</scope>
    <source>
        <strain evidence="1 2">CPC 17464</strain>
    </source>
</reference>
<sequence>MKSEDHLNREISSPVVGCVHNKQNETEDFQSSYRAGGGSTMKFAQNNPPRSLPMTVVYASQLYNAWSRQIAEDPMPEARDYILDRLKLSKIGKFSGHAVRAHKDTHCTGRAVNISDTGSDSIVIAKTTGNITSKSLEIRLQPKLTVG</sequence>
<organism evidence="1 2">
    <name type="scientific">Phyllosticta citribraziliensis</name>
    <dbReference type="NCBI Taxonomy" id="989973"/>
    <lineage>
        <taxon>Eukaryota</taxon>
        <taxon>Fungi</taxon>
        <taxon>Dikarya</taxon>
        <taxon>Ascomycota</taxon>
        <taxon>Pezizomycotina</taxon>
        <taxon>Dothideomycetes</taxon>
        <taxon>Dothideomycetes incertae sedis</taxon>
        <taxon>Botryosphaeriales</taxon>
        <taxon>Phyllostictaceae</taxon>
        <taxon>Phyllosticta</taxon>
    </lineage>
</organism>
<evidence type="ECO:0000313" key="1">
    <source>
        <dbReference type="EMBL" id="KAK7536190.1"/>
    </source>
</evidence>